<feature type="region of interest" description="Disordered" evidence="5">
    <location>
        <begin position="119"/>
        <end position="159"/>
    </location>
</feature>
<dbReference type="SUPFAM" id="SSF57701">
    <property type="entry name" value="Zn2/Cys6 DNA-binding domain"/>
    <property type="match status" value="1"/>
</dbReference>
<sequence length="518" mass="57027">MAMTSTPSRRQSCDRCHGQKLRCSRAGDDETAACIRCLRQGAQCVYSSSLPKGRPSMYRSIETVTRNVSSPISPSAIRKAPSRARTASKSEVTINITPSTTAEITPPITSETSDLETALAPYPTDTGMPPSSGTNPSFFPDPITSKPPPSDSAVARTTEQEPVIQVPMDEPAPMWLDHDMDWSTSMLDLVGQQMDASFAFLETLPDMLPPNICADANLEAGFLTAMNPPKDMVARRNSADARVLQLSQLSNRLSTLHRWSCNVAGHYQPAFPCSVPNQGCPLPLINDLAFNSVVSWLIQASADMNLFSCPELKAEFVEPSSMDDTLHHVFSASHQFIETLRDLQSDDASRMQNPPPHLIEMAFCARTGPTPFIAAQEIPLVTPQVLENPYSSIAERHLVIACHTLLLEIYVIVFGSLQRDIDHRHSHMDADPVDQDQAAGATLLTDMRLVLVVQLCSYLLERQHQSVSSYLLPKPEPGWPTQVDLSNPSKFTAIQGVNTGPDSEVQRRLERLRESLRI</sequence>
<comment type="caution">
    <text evidence="7">The sequence shown here is derived from an EMBL/GenBank/DDBJ whole genome shotgun (WGS) entry which is preliminary data.</text>
</comment>
<keyword evidence="8" id="KW-1185">Reference proteome</keyword>
<keyword evidence="1" id="KW-0805">Transcription regulation</keyword>
<dbReference type="GO" id="GO:0009893">
    <property type="term" value="P:positive regulation of metabolic process"/>
    <property type="evidence" value="ECO:0007669"/>
    <property type="project" value="UniProtKB-ARBA"/>
</dbReference>
<dbReference type="GO" id="GO:0003677">
    <property type="term" value="F:DNA binding"/>
    <property type="evidence" value="ECO:0007669"/>
    <property type="project" value="UniProtKB-KW"/>
</dbReference>
<evidence type="ECO:0000313" key="7">
    <source>
        <dbReference type="EMBL" id="PKY04095.1"/>
    </source>
</evidence>
<keyword evidence="3" id="KW-0804">Transcription</keyword>
<dbReference type="Proteomes" id="UP000234254">
    <property type="component" value="Unassembled WGS sequence"/>
</dbReference>
<dbReference type="InterPro" id="IPR001138">
    <property type="entry name" value="Zn2Cys6_DnaBD"/>
</dbReference>
<dbReference type="GeneID" id="36543474"/>
<proteinExistence type="predicted"/>
<evidence type="ECO:0000256" key="1">
    <source>
        <dbReference type="ARBA" id="ARBA00023015"/>
    </source>
</evidence>
<gene>
    <name evidence="7" type="ORF">P168DRAFT_281745</name>
</gene>
<evidence type="ECO:0000259" key="6">
    <source>
        <dbReference type="PROSITE" id="PS50048"/>
    </source>
</evidence>
<dbReference type="GO" id="GO:0000981">
    <property type="term" value="F:DNA-binding transcription factor activity, RNA polymerase II-specific"/>
    <property type="evidence" value="ECO:0007669"/>
    <property type="project" value="InterPro"/>
</dbReference>
<evidence type="ECO:0000256" key="3">
    <source>
        <dbReference type="ARBA" id="ARBA00023163"/>
    </source>
</evidence>
<organism evidence="7 8">
    <name type="scientific">Aspergillus campestris (strain IBT 28561)</name>
    <dbReference type="NCBI Taxonomy" id="1392248"/>
    <lineage>
        <taxon>Eukaryota</taxon>
        <taxon>Fungi</taxon>
        <taxon>Dikarya</taxon>
        <taxon>Ascomycota</taxon>
        <taxon>Pezizomycotina</taxon>
        <taxon>Eurotiomycetes</taxon>
        <taxon>Eurotiomycetidae</taxon>
        <taxon>Eurotiales</taxon>
        <taxon>Aspergillaceae</taxon>
        <taxon>Aspergillus</taxon>
        <taxon>Aspergillus subgen. Circumdati</taxon>
    </lineage>
</organism>
<dbReference type="RefSeq" id="XP_024692689.1">
    <property type="nucleotide sequence ID" value="XM_024835950.1"/>
</dbReference>
<dbReference type="OrthoDB" id="4222821at2759"/>
<dbReference type="GO" id="GO:0008270">
    <property type="term" value="F:zinc ion binding"/>
    <property type="evidence" value="ECO:0007669"/>
    <property type="project" value="InterPro"/>
</dbReference>
<dbReference type="VEuPathDB" id="FungiDB:P168DRAFT_281745"/>
<dbReference type="PROSITE" id="PS00463">
    <property type="entry name" value="ZN2_CY6_FUNGAL_1"/>
    <property type="match status" value="1"/>
</dbReference>
<evidence type="ECO:0000256" key="5">
    <source>
        <dbReference type="SAM" id="MobiDB-lite"/>
    </source>
</evidence>
<keyword evidence="4" id="KW-0539">Nucleus</keyword>
<dbReference type="Pfam" id="PF00172">
    <property type="entry name" value="Zn_clus"/>
    <property type="match status" value="1"/>
</dbReference>
<protein>
    <recommendedName>
        <fullName evidence="6">Zn(2)-C6 fungal-type domain-containing protein</fullName>
    </recommendedName>
</protein>
<dbReference type="SMART" id="SM00066">
    <property type="entry name" value="GAL4"/>
    <property type="match status" value="1"/>
</dbReference>
<name>A0A2I1D2J4_ASPC2</name>
<keyword evidence="2" id="KW-0238">DNA-binding</keyword>
<reference evidence="7" key="1">
    <citation type="submission" date="2016-12" db="EMBL/GenBank/DDBJ databases">
        <title>The genomes of Aspergillus section Nigri reveals drivers in fungal speciation.</title>
        <authorList>
            <consortium name="DOE Joint Genome Institute"/>
            <person name="Vesth T.C."/>
            <person name="Nybo J."/>
            <person name="Theobald S."/>
            <person name="Brandl J."/>
            <person name="Frisvad J.C."/>
            <person name="Nielsen K.F."/>
            <person name="Lyhne E.K."/>
            <person name="Kogle M.E."/>
            <person name="Kuo A."/>
            <person name="Riley R."/>
            <person name="Clum A."/>
            <person name="Nolan M."/>
            <person name="Lipzen A."/>
            <person name="Salamov A."/>
            <person name="Henrissat B."/>
            <person name="Wiebenga A."/>
            <person name="De vries R.P."/>
            <person name="Grigoriev I.V."/>
            <person name="Mortensen U.H."/>
            <person name="Andersen M.R."/>
            <person name="Baker S.E."/>
        </authorList>
    </citation>
    <scope>NUCLEOTIDE SEQUENCE</scope>
    <source>
        <strain evidence="7">IBT 28561</strain>
    </source>
</reference>
<dbReference type="InterPro" id="IPR036864">
    <property type="entry name" value="Zn2-C6_fun-type_DNA-bd_sf"/>
</dbReference>
<dbReference type="AlphaFoldDB" id="A0A2I1D2J4"/>
<evidence type="ECO:0000256" key="4">
    <source>
        <dbReference type="ARBA" id="ARBA00023242"/>
    </source>
</evidence>
<evidence type="ECO:0000256" key="2">
    <source>
        <dbReference type="ARBA" id="ARBA00023125"/>
    </source>
</evidence>
<feature type="domain" description="Zn(2)-C6 fungal-type" evidence="6">
    <location>
        <begin position="12"/>
        <end position="46"/>
    </location>
</feature>
<dbReference type="CDD" id="cd00067">
    <property type="entry name" value="GAL4"/>
    <property type="match status" value="1"/>
</dbReference>
<evidence type="ECO:0000313" key="8">
    <source>
        <dbReference type="Proteomes" id="UP000234254"/>
    </source>
</evidence>
<dbReference type="Gene3D" id="4.10.240.10">
    <property type="entry name" value="Zn(2)-C6 fungal-type DNA-binding domain"/>
    <property type="match status" value="1"/>
</dbReference>
<accession>A0A2I1D2J4</accession>
<dbReference type="PROSITE" id="PS50048">
    <property type="entry name" value="ZN2_CY6_FUNGAL_2"/>
    <property type="match status" value="1"/>
</dbReference>
<dbReference type="EMBL" id="MSFM01000006">
    <property type="protein sequence ID" value="PKY04095.1"/>
    <property type="molecule type" value="Genomic_DNA"/>
</dbReference>